<sequence length="292" mass="30548">MTAAASTGSRVLCLSVVIGAHGTRAVKVRLPYRQGGSTAYLGRLGDGLVAKFLKVDDLRRALHTGAAGGRPAEPLWAEPLRHLPLPDNPFRPTRAQAARLRYGHDRAVARICAIAPDAADAVLRRTAPRLPATRRHLLVDQMFGTRAAVSFAPEPSVLTTADFPELGIVDVPTLLQQDVGPRIARALPTEPGAAGAALAVLLGLAQIIAEDDGIGLDVVPRPSRRGLVLPNVLLRPAGPVYVDFFGLGDPAGGLVERAGHRVLYGGARPAAALAARTAATAAARLAHSRDPL</sequence>
<keyword evidence="2" id="KW-1185">Reference proteome</keyword>
<comment type="caution">
    <text evidence="1">The sequence shown here is derived from an EMBL/GenBank/DDBJ whole genome shotgun (WGS) entry which is preliminary data.</text>
</comment>
<organism evidence="1 2">
    <name type="scientific">Streptomyces sp. 900105245</name>
    <dbReference type="NCBI Taxonomy" id="3154379"/>
    <lineage>
        <taxon>Bacteria</taxon>
        <taxon>Bacillati</taxon>
        <taxon>Actinomycetota</taxon>
        <taxon>Actinomycetes</taxon>
        <taxon>Kitasatosporales</taxon>
        <taxon>Streptomycetaceae</taxon>
        <taxon>Streptomyces</taxon>
    </lineage>
</organism>
<dbReference type="Proteomes" id="UP001470023">
    <property type="component" value="Unassembled WGS sequence"/>
</dbReference>
<dbReference type="EMBL" id="JBEPAZ010000047">
    <property type="protein sequence ID" value="MER6432792.1"/>
    <property type="molecule type" value="Genomic_DNA"/>
</dbReference>
<proteinExistence type="predicted"/>
<protein>
    <submittedName>
        <fullName evidence="1">Uncharacterized protein</fullName>
    </submittedName>
</protein>
<accession>A0ABV1UGF6</accession>
<name>A0ABV1UGF6_9ACTN</name>
<evidence type="ECO:0000313" key="1">
    <source>
        <dbReference type="EMBL" id="MER6432792.1"/>
    </source>
</evidence>
<evidence type="ECO:0000313" key="2">
    <source>
        <dbReference type="Proteomes" id="UP001470023"/>
    </source>
</evidence>
<dbReference type="RefSeq" id="WP_351946133.1">
    <property type="nucleotide sequence ID" value="NZ_JBEOZW010000043.1"/>
</dbReference>
<gene>
    <name evidence="1" type="ORF">ABT272_34455</name>
</gene>
<reference evidence="1 2" key="1">
    <citation type="submission" date="2024-06" db="EMBL/GenBank/DDBJ databases">
        <title>The Natural Products Discovery Center: Release of the First 8490 Sequenced Strains for Exploring Actinobacteria Biosynthetic Diversity.</title>
        <authorList>
            <person name="Kalkreuter E."/>
            <person name="Kautsar S.A."/>
            <person name="Yang D."/>
            <person name="Bader C.D."/>
            <person name="Teijaro C.N."/>
            <person name="Fluegel L."/>
            <person name="Davis C.M."/>
            <person name="Simpson J.R."/>
            <person name="Lauterbach L."/>
            <person name="Steele A.D."/>
            <person name="Gui C."/>
            <person name="Meng S."/>
            <person name="Li G."/>
            <person name="Viehrig K."/>
            <person name="Ye F."/>
            <person name="Su P."/>
            <person name="Kiefer A.F."/>
            <person name="Nichols A."/>
            <person name="Cepeda A.J."/>
            <person name="Yan W."/>
            <person name="Fan B."/>
            <person name="Jiang Y."/>
            <person name="Adhikari A."/>
            <person name="Zheng C.-J."/>
            <person name="Schuster L."/>
            <person name="Cowan T.M."/>
            <person name="Smanski M.J."/>
            <person name="Chevrette M.G."/>
            <person name="De Carvalho L.P.S."/>
            <person name="Shen B."/>
        </authorList>
    </citation>
    <scope>NUCLEOTIDE SEQUENCE [LARGE SCALE GENOMIC DNA]</scope>
    <source>
        <strain evidence="1 2">NPDC001166</strain>
    </source>
</reference>